<feature type="compositionally biased region" description="Low complexity" evidence="5">
    <location>
        <begin position="173"/>
        <end position="183"/>
    </location>
</feature>
<dbReference type="AlphaFoldDB" id="A0A504YK40"/>
<dbReference type="Proteomes" id="UP000316759">
    <property type="component" value="Unassembled WGS sequence"/>
</dbReference>
<gene>
    <name evidence="6" type="ORF">FGIG_09207</name>
</gene>
<keyword evidence="2" id="KW-0677">Repeat</keyword>
<feature type="compositionally biased region" description="Polar residues" evidence="5">
    <location>
        <begin position="231"/>
        <end position="243"/>
    </location>
</feature>
<evidence type="ECO:0000256" key="1">
    <source>
        <dbReference type="ARBA" id="ARBA00009795"/>
    </source>
</evidence>
<keyword evidence="3" id="KW-0009">Actin-binding</keyword>
<dbReference type="PROSITE" id="PS51073">
    <property type="entry name" value="RPEL"/>
    <property type="match status" value="2"/>
</dbReference>
<protein>
    <submittedName>
        <fullName evidence="6">Phosphatase and actin regulator</fullName>
    </submittedName>
</protein>
<dbReference type="Pfam" id="PF02755">
    <property type="entry name" value="RPEL"/>
    <property type="match status" value="2"/>
</dbReference>
<comment type="caution">
    <text evidence="6">The sequence shown here is derived from an EMBL/GenBank/DDBJ whole genome shotgun (WGS) entry which is preliminary data.</text>
</comment>
<evidence type="ECO:0000256" key="3">
    <source>
        <dbReference type="ARBA" id="ARBA00023203"/>
    </source>
</evidence>
<feature type="repeat" description="RPEL" evidence="4">
    <location>
        <begin position="762"/>
        <end position="787"/>
    </location>
</feature>
<dbReference type="SMART" id="SM00707">
    <property type="entry name" value="RPEL"/>
    <property type="match status" value="3"/>
</dbReference>
<feature type="region of interest" description="Disordered" evidence="5">
    <location>
        <begin position="167"/>
        <end position="204"/>
    </location>
</feature>
<proteinExistence type="inferred from homology"/>
<sequence>MRNRMATLNGQPTLKKEADETPSKRANLTRFLLSPFRKLRRSRKPGGHATACSSDCSPHLESCSDGQAGGAIYEDDDRYHRSEPIKTDTEFTVISSDDSITSKTSGASLTPNDRLTVYNKDCSPDGTFTNGVGHPRIPGSVPVLPMGIMQLRQRLTPVTRMPQLSPLVHANSRGDSSPSSPTPSDRDTSSPYTHPGKLNGLTNSSVTETTAATNTDASACLDIISDHDNSGPDTATQISSPLTPETRERDVINNQSAVNSEADTVLSVRLAGKSSGVTATTVTTSSVKQPASDRVPNTVWVSGTHADGNESPEFSPAQPWVRQNPVNDNKAVKDGSSRTTGHISACQFQPPDPAALHAPLFAKGTVSMTLKTKRSNEQHESHSATMPQSTVQILRGFIRNSPSAEVSSVGSRGCSDTCSGVSLPPSTPTLNPVNGFESTPITSRRKLGITVNEDSCDDEDDESTDLDNADRTLLIPFRPPNHITSPSLVSLPGSTLLSSDSPSADWSVSSPSGLSVSGLILNCQLANESENQHIVHADRHVSCRPRVLRSSPPGNDEDPSSSVGLRISTQDRSPGLPRASTVLRELPNPNILVTNSASTSPSQTTWSRLKMDHRPGKISTLEHPAANHPTHQSNASPEGTLRRNVWSRLGTSSTLVGRVRVQPMPAPMRPTYPFGRDCRFLFRMPVDSEEEEEDAHNRIAPATSTAMLASNRREQRTLWLKRADRIGRFLETRPALEDLIAKNILPSTTPEARAEMRIEIEATLERRLSQRPTACELEQKNILHSDTEEARLKAKEEKKRILTRKLSFRPTVDELKQRRIIRFNEYVEMSEADAYDRRADKPWTRLTPRDKADIRRELNEFKATEMTVHVESRQFTRFHRP</sequence>
<organism evidence="6 7">
    <name type="scientific">Fasciola gigantica</name>
    <name type="common">Giant liver fluke</name>
    <dbReference type="NCBI Taxonomy" id="46835"/>
    <lineage>
        <taxon>Eukaryota</taxon>
        <taxon>Metazoa</taxon>
        <taxon>Spiralia</taxon>
        <taxon>Lophotrochozoa</taxon>
        <taxon>Platyhelminthes</taxon>
        <taxon>Trematoda</taxon>
        <taxon>Digenea</taxon>
        <taxon>Plagiorchiida</taxon>
        <taxon>Echinostomata</taxon>
        <taxon>Echinostomatoidea</taxon>
        <taxon>Fasciolidae</taxon>
        <taxon>Fasciola</taxon>
    </lineage>
</organism>
<accession>A0A504YK40</accession>
<feature type="region of interest" description="Disordered" evidence="5">
    <location>
        <begin position="545"/>
        <end position="577"/>
    </location>
</feature>
<feature type="compositionally biased region" description="Polar residues" evidence="5">
    <location>
        <begin position="1"/>
        <end position="12"/>
    </location>
</feature>
<feature type="compositionally biased region" description="Basic and acidic residues" evidence="5">
    <location>
        <begin position="14"/>
        <end position="23"/>
    </location>
</feature>
<dbReference type="OrthoDB" id="5563016at2759"/>
<keyword evidence="7" id="KW-1185">Reference proteome</keyword>
<dbReference type="GO" id="GO:0030036">
    <property type="term" value="P:actin cytoskeleton organization"/>
    <property type="evidence" value="ECO:0007669"/>
    <property type="project" value="TreeGrafter"/>
</dbReference>
<evidence type="ECO:0000313" key="7">
    <source>
        <dbReference type="Proteomes" id="UP000316759"/>
    </source>
</evidence>
<dbReference type="InterPro" id="IPR004018">
    <property type="entry name" value="RPEL_repeat"/>
</dbReference>
<feature type="region of interest" description="Disordered" evidence="5">
    <location>
        <begin position="619"/>
        <end position="638"/>
    </location>
</feature>
<feature type="compositionally biased region" description="Polar residues" evidence="5">
    <location>
        <begin position="560"/>
        <end position="572"/>
    </location>
</feature>
<comment type="similarity">
    <text evidence="1">Belongs to the phosphatase and actin regulator family.</text>
</comment>
<dbReference type="PANTHER" id="PTHR12751">
    <property type="entry name" value="PHOSPHATASE AND ACTIN REGULATOR PHACTR"/>
    <property type="match status" value="1"/>
</dbReference>
<evidence type="ECO:0000313" key="6">
    <source>
        <dbReference type="EMBL" id="TPP58568.1"/>
    </source>
</evidence>
<evidence type="ECO:0000256" key="4">
    <source>
        <dbReference type="PROSITE-ProRule" id="PRU00401"/>
    </source>
</evidence>
<dbReference type="Gene3D" id="6.10.140.1750">
    <property type="match status" value="1"/>
</dbReference>
<dbReference type="STRING" id="46835.A0A504YK40"/>
<feature type="repeat" description="RPEL" evidence="4">
    <location>
        <begin position="800"/>
        <end position="825"/>
    </location>
</feature>
<feature type="region of interest" description="Disordered" evidence="5">
    <location>
        <begin position="1"/>
        <end position="23"/>
    </location>
</feature>
<dbReference type="PANTHER" id="PTHR12751:SF18">
    <property type="entry name" value="PHOSPHATASE AND ACTIN REGULATOR 1"/>
    <property type="match status" value="1"/>
</dbReference>
<name>A0A504YK40_FASGI</name>
<feature type="region of interest" description="Disordered" evidence="5">
    <location>
        <begin position="447"/>
        <end position="467"/>
    </location>
</feature>
<reference evidence="6 7" key="1">
    <citation type="submission" date="2019-04" db="EMBL/GenBank/DDBJ databases">
        <title>Annotation for the trematode Fasciola gigantica.</title>
        <authorList>
            <person name="Choi Y.-J."/>
        </authorList>
    </citation>
    <scope>NUCLEOTIDE SEQUENCE [LARGE SCALE GENOMIC DNA]</scope>
    <source>
        <strain evidence="6">Uganda_cow_1</strain>
    </source>
</reference>
<dbReference type="Gene3D" id="6.10.140.2130">
    <property type="match status" value="1"/>
</dbReference>
<dbReference type="GO" id="GO:0003779">
    <property type="term" value="F:actin binding"/>
    <property type="evidence" value="ECO:0007669"/>
    <property type="project" value="UniProtKB-KW"/>
</dbReference>
<dbReference type="EMBL" id="SUNJ01011862">
    <property type="protein sequence ID" value="TPP58568.1"/>
    <property type="molecule type" value="Genomic_DNA"/>
</dbReference>
<evidence type="ECO:0000256" key="2">
    <source>
        <dbReference type="ARBA" id="ARBA00022737"/>
    </source>
</evidence>
<feature type="region of interest" description="Disordered" evidence="5">
    <location>
        <begin position="40"/>
        <end position="59"/>
    </location>
</feature>
<evidence type="ECO:0000256" key="5">
    <source>
        <dbReference type="SAM" id="MobiDB-lite"/>
    </source>
</evidence>
<feature type="region of interest" description="Disordered" evidence="5">
    <location>
        <begin position="223"/>
        <end position="248"/>
    </location>
</feature>
<feature type="compositionally biased region" description="Acidic residues" evidence="5">
    <location>
        <begin position="454"/>
        <end position="467"/>
    </location>
</feature>